<feature type="region of interest" description="Disordered" evidence="1">
    <location>
        <begin position="787"/>
        <end position="886"/>
    </location>
</feature>
<dbReference type="AlphaFoldDB" id="A0A9N8HEX6"/>
<feature type="compositionally biased region" description="Acidic residues" evidence="1">
    <location>
        <begin position="387"/>
        <end position="402"/>
    </location>
</feature>
<protein>
    <recommendedName>
        <fullName evidence="4">Histidine kinase/HSP90-like ATPase domain-containing protein</fullName>
    </recommendedName>
</protein>
<feature type="compositionally biased region" description="Basic and acidic residues" evidence="1">
    <location>
        <begin position="842"/>
        <end position="858"/>
    </location>
</feature>
<feature type="compositionally biased region" description="Low complexity" evidence="1">
    <location>
        <begin position="353"/>
        <end position="362"/>
    </location>
</feature>
<feature type="compositionally biased region" description="Polar residues" evidence="1">
    <location>
        <begin position="998"/>
        <end position="1016"/>
    </location>
</feature>
<evidence type="ECO:0000313" key="2">
    <source>
        <dbReference type="EMBL" id="CAB9511646.1"/>
    </source>
</evidence>
<feature type="compositionally biased region" description="Polar residues" evidence="1">
    <location>
        <begin position="376"/>
        <end position="386"/>
    </location>
</feature>
<feature type="compositionally biased region" description="Basic and acidic residues" evidence="1">
    <location>
        <begin position="952"/>
        <end position="961"/>
    </location>
</feature>
<accession>A0A9N8HEX6</accession>
<keyword evidence="3" id="KW-1185">Reference proteome</keyword>
<feature type="compositionally biased region" description="Polar residues" evidence="1">
    <location>
        <begin position="203"/>
        <end position="222"/>
    </location>
</feature>
<organism evidence="2 3">
    <name type="scientific">Seminavis robusta</name>
    <dbReference type="NCBI Taxonomy" id="568900"/>
    <lineage>
        <taxon>Eukaryota</taxon>
        <taxon>Sar</taxon>
        <taxon>Stramenopiles</taxon>
        <taxon>Ochrophyta</taxon>
        <taxon>Bacillariophyta</taxon>
        <taxon>Bacillariophyceae</taxon>
        <taxon>Bacillariophycidae</taxon>
        <taxon>Naviculales</taxon>
        <taxon>Naviculaceae</taxon>
        <taxon>Seminavis</taxon>
    </lineage>
</organism>
<dbReference type="EMBL" id="CAICTM010000494">
    <property type="protein sequence ID" value="CAB9511646.1"/>
    <property type="molecule type" value="Genomic_DNA"/>
</dbReference>
<name>A0A9N8HEX6_9STRA</name>
<feature type="compositionally biased region" description="Acidic residues" evidence="1">
    <location>
        <begin position="804"/>
        <end position="819"/>
    </location>
</feature>
<feature type="region of interest" description="Disordered" evidence="1">
    <location>
        <begin position="909"/>
        <end position="1031"/>
    </location>
</feature>
<reference evidence="2" key="1">
    <citation type="submission" date="2020-06" db="EMBL/GenBank/DDBJ databases">
        <authorList>
            <consortium name="Plant Systems Biology data submission"/>
        </authorList>
    </citation>
    <scope>NUCLEOTIDE SEQUENCE</scope>
    <source>
        <strain evidence="2">D6</strain>
    </source>
</reference>
<dbReference type="Proteomes" id="UP001153069">
    <property type="component" value="Unassembled WGS sequence"/>
</dbReference>
<dbReference type="SUPFAM" id="SSF55874">
    <property type="entry name" value="ATPase domain of HSP90 chaperone/DNA topoisomerase II/histidine kinase"/>
    <property type="match status" value="1"/>
</dbReference>
<feature type="compositionally biased region" description="Polar residues" evidence="1">
    <location>
        <begin position="933"/>
        <end position="945"/>
    </location>
</feature>
<feature type="compositionally biased region" description="Acidic residues" evidence="1">
    <location>
        <begin position="860"/>
        <end position="869"/>
    </location>
</feature>
<comment type="caution">
    <text evidence="2">The sequence shown here is derived from an EMBL/GenBank/DDBJ whole genome shotgun (WGS) entry which is preliminary data.</text>
</comment>
<feature type="region of interest" description="Disordered" evidence="1">
    <location>
        <begin position="199"/>
        <end position="222"/>
    </location>
</feature>
<dbReference type="Gene3D" id="3.30.565.10">
    <property type="entry name" value="Histidine kinase-like ATPase, C-terminal domain"/>
    <property type="match status" value="1"/>
</dbReference>
<feature type="compositionally biased region" description="Low complexity" evidence="1">
    <location>
        <begin position="84"/>
        <end position="94"/>
    </location>
</feature>
<sequence>MALRTFRSNPSLGGFGSESTAPGLLRLLNAGGNDNDDANAAVADFDAFAQIIKELVDNGVDACGMSLASTTERERGKGKKKKGTAATNDAATTESQNKRVRVVIEEFSPPSLSKQQPDQKEYGDEEDDKSSKPEDYENATFVGHDGATATDRAKSVPVASDEDREVGTGRAQILRVTVSDNGCGMENIQECVEAFKSSKAGRNGTSDNNSTQQQDEPQQKESMTAGRYGIGLTLCLLHAQRLVPNSCANITSATASATHFTKASYVVDTEGDSVRCVEIRSDIAKTKPNECGTSVSILVPGGPTARLAWPRLAEYFARFRLSCSLPCSLEVMAPTLSKTPLFVRPPLEERNRQQQQQRLQEQQRPEEEEQEDDRSSTNQCPEANDNTQEEEDWGDVFDDEDKPECRGEDSVSPTQATAPQEDDKDGETVVVVTPSTKANTATKRLTAATIKLQQEQQRQDMHRAVELYLGHAVELKNVAISRQPIRIGSQPKRRTRGAKNAGPSLAICFVACGVVHDNGERDEEDDEDDSVYRELQDRQLDASSSEAATLMMVRMVNRIPLLDGAEASSCGLVQGLLLKKRVWNSFGLEVTSTGPLGQSAVQGDSHAGKLALTKLPTFQVHDSDQVAPFFKSANHALFEDTFDEEPEEEEEDSDLDIDIEDVLRRQGKRKRKKRRNWLLPAGIRLGKILVVMQIDAEPSTLPLPTLSKGRLPLDNAAIDKALEVALRECLRSLQKTNPDILLTAQQLKRAERDARYVPAVAASLASIISKSTDSSFRSSMTELIREWDSSRAQAEGDGGVDGADGSDDEEERGDGDDGEDGPRNEEEKTEDDVHDSGSSQDETVRRADDDDGPDRAVPPDENEEEDEGAAESQANNDSQTNRSAHAIQSLVREIGCRIEKRLQQLLAAHEEEAASKKKKGKNAKNGNDDETVDTTINEGAGNSTNDGDRDDDNSQRSDGLRSLDFSTSSNDDLTSRRHEQEQIQSDDDDSDEMSLQSPSGQNQRHRSNNAGQNGSSVRDVFDDEDDWWPDT</sequence>
<feature type="region of interest" description="Disordered" evidence="1">
    <location>
        <begin position="342"/>
        <end position="428"/>
    </location>
</feature>
<evidence type="ECO:0008006" key="4">
    <source>
        <dbReference type="Google" id="ProtNLM"/>
    </source>
</evidence>
<feature type="compositionally biased region" description="Acidic residues" evidence="1">
    <location>
        <begin position="1021"/>
        <end position="1031"/>
    </location>
</feature>
<gene>
    <name evidence="2" type="ORF">SEMRO_495_G154420.1</name>
</gene>
<proteinExistence type="predicted"/>
<evidence type="ECO:0000256" key="1">
    <source>
        <dbReference type="SAM" id="MobiDB-lite"/>
    </source>
</evidence>
<feature type="region of interest" description="Disordered" evidence="1">
    <location>
        <begin position="69"/>
        <end position="167"/>
    </location>
</feature>
<dbReference type="InterPro" id="IPR036890">
    <property type="entry name" value="HATPase_C_sf"/>
</dbReference>
<evidence type="ECO:0000313" key="3">
    <source>
        <dbReference type="Proteomes" id="UP001153069"/>
    </source>
</evidence>
<dbReference type="OrthoDB" id="47930at2759"/>
<feature type="compositionally biased region" description="Polar residues" evidence="1">
    <location>
        <begin position="872"/>
        <end position="883"/>
    </location>
</feature>